<dbReference type="Proteomes" id="UP000199060">
    <property type="component" value="Unassembled WGS sequence"/>
</dbReference>
<dbReference type="InterPro" id="IPR011604">
    <property type="entry name" value="PDDEXK-like_dom_sf"/>
</dbReference>
<dbReference type="OrthoDB" id="307209at2"/>
<dbReference type="Gene3D" id="3.90.320.10">
    <property type="match status" value="1"/>
</dbReference>
<keyword evidence="2" id="KW-1185">Reference proteome</keyword>
<protein>
    <submittedName>
        <fullName evidence="1">5-methylcytosine-specific restriction enzyme subunit McrC</fullName>
    </submittedName>
</protein>
<dbReference type="AlphaFoldDB" id="A0A1G6Q064"/>
<name>A0A1G6Q064_9BACT</name>
<dbReference type="STRING" id="686796.SAMN04488104_1007119"/>
<evidence type="ECO:0000313" key="2">
    <source>
        <dbReference type="Proteomes" id="UP000199060"/>
    </source>
</evidence>
<sequence>MISTSKHITVFEHQAIKLNQEIDGVLFDETRLKALQSYYGENGVPYYSLIHNGVRFNEYVGVIQVGETIIEVLPKADNSLKGSNEKKRWRDILIDMLFAVGIFDIHSPSNSSLKLKSNSILDLYFELFIKEVEYLLHNGLVKQYRKKEGNVTALKGNILFGKHIQQNITHQERFYSRYSTYDVEHNLHSILFKTIKLLKQINTNVELHSRIGALLLHFPEMPEIKVSESTFEKLVFNRKTQSYKKAIDISKLLLLKYHPDVSKGRNNVLALMFDMNKLWEQFVFISIRRHKEKQITITAQTSKYFWKPESGYRSKIRPDIVVNKDKADCVVLDTKWKNLNGYNPSPDDLRQMYVYHEYYNAKRVALIYPGTNTSKSSGIYLDPITSKEIDKECSVISLSVEPKIREWQKNIYETFNNWLTFGNDNVQKNKNASL</sequence>
<organism evidence="1 2">
    <name type="scientific">Algoriphagus faecimaris</name>
    <dbReference type="NCBI Taxonomy" id="686796"/>
    <lineage>
        <taxon>Bacteria</taxon>
        <taxon>Pseudomonadati</taxon>
        <taxon>Bacteroidota</taxon>
        <taxon>Cytophagia</taxon>
        <taxon>Cytophagales</taxon>
        <taxon>Cyclobacteriaceae</taxon>
        <taxon>Algoriphagus</taxon>
    </lineage>
</organism>
<gene>
    <name evidence="1" type="ORF">SAMN04488104_1007119</name>
</gene>
<proteinExistence type="predicted"/>
<dbReference type="PANTHER" id="PTHR38733:SF1">
    <property type="entry name" value="TYPE IV METHYL-DIRECTED RESTRICTION ENZYME ECOKMCRBC"/>
    <property type="match status" value="1"/>
</dbReference>
<accession>A0A1G6Q064</accession>
<dbReference type="PANTHER" id="PTHR38733">
    <property type="entry name" value="PROTEIN MCRC"/>
    <property type="match status" value="1"/>
</dbReference>
<reference evidence="2" key="1">
    <citation type="submission" date="2016-10" db="EMBL/GenBank/DDBJ databases">
        <authorList>
            <person name="Varghese N."/>
            <person name="Submissions S."/>
        </authorList>
    </citation>
    <scope>NUCLEOTIDE SEQUENCE [LARGE SCALE GENOMIC DNA]</scope>
    <source>
        <strain evidence="2">DSM 23095</strain>
    </source>
</reference>
<dbReference type="Pfam" id="PF10117">
    <property type="entry name" value="McrBC"/>
    <property type="match status" value="1"/>
</dbReference>
<dbReference type="EMBL" id="FNAC01000007">
    <property type="protein sequence ID" value="SDC85176.1"/>
    <property type="molecule type" value="Genomic_DNA"/>
</dbReference>
<dbReference type="InterPro" id="IPR019292">
    <property type="entry name" value="McrC"/>
</dbReference>
<dbReference type="RefSeq" id="WP_087938233.1">
    <property type="nucleotide sequence ID" value="NZ_FNAC01000007.1"/>
</dbReference>
<evidence type="ECO:0000313" key="1">
    <source>
        <dbReference type="EMBL" id="SDC85176.1"/>
    </source>
</evidence>